<name>A0ABP7GJD8_9FLAO</name>
<comment type="caution">
    <text evidence="2">The sequence shown here is derived from an EMBL/GenBank/DDBJ whole genome shotgun (WGS) entry which is preliminary data.</text>
</comment>
<organism evidence="2 3">
    <name type="scientific">Flavobacterium ginsengiterrae</name>
    <dbReference type="NCBI Taxonomy" id="871695"/>
    <lineage>
        <taxon>Bacteria</taxon>
        <taxon>Pseudomonadati</taxon>
        <taxon>Bacteroidota</taxon>
        <taxon>Flavobacteriia</taxon>
        <taxon>Flavobacteriales</taxon>
        <taxon>Flavobacteriaceae</taxon>
        <taxon>Flavobacterium</taxon>
    </lineage>
</organism>
<dbReference type="Proteomes" id="UP001500748">
    <property type="component" value="Unassembled WGS sequence"/>
</dbReference>
<dbReference type="Gene3D" id="2.30.30.40">
    <property type="entry name" value="SH3 Domains"/>
    <property type="match status" value="1"/>
</dbReference>
<dbReference type="SMART" id="SM00287">
    <property type="entry name" value="SH3b"/>
    <property type="match status" value="1"/>
</dbReference>
<reference evidence="3" key="1">
    <citation type="journal article" date="2019" name="Int. J. Syst. Evol. Microbiol.">
        <title>The Global Catalogue of Microorganisms (GCM) 10K type strain sequencing project: providing services to taxonomists for standard genome sequencing and annotation.</title>
        <authorList>
            <consortium name="The Broad Institute Genomics Platform"/>
            <consortium name="The Broad Institute Genome Sequencing Center for Infectious Disease"/>
            <person name="Wu L."/>
            <person name="Ma J."/>
        </authorList>
    </citation>
    <scope>NUCLEOTIDE SEQUENCE [LARGE SCALE GENOMIC DNA]</scope>
    <source>
        <strain evidence="3">JCM 17337</strain>
    </source>
</reference>
<protein>
    <recommendedName>
        <fullName evidence="1">SH3b domain-containing protein</fullName>
    </recommendedName>
</protein>
<dbReference type="EMBL" id="BAABDU010000004">
    <property type="protein sequence ID" value="GAA3767903.1"/>
    <property type="molecule type" value="Genomic_DNA"/>
</dbReference>
<accession>A0ABP7GJD8</accession>
<evidence type="ECO:0000313" key="2">
    <source>
        <dbReference type="EMBL" id="GAA3767903.1"/>
    </source>
</evidence>
<gene>
    <name evidence="2" type="ORF">GCM10022423_21030</name>
</gene>
<dbReference type="Pfam" id="PF08239">
    <property type="entry name" value="SH3_3"/>
    <property type="match status" value="1"/>
</dbReference>
<keyword evidence="3" id="KW-1185">Reference proteome</keyword>
<sequence length="387" mass="45294">MQNNNAMKRTIILFMITMLVISCNSQTKEKKMEVKGSIKKNEDKLYAEYMPLMRDLLKNNNYKFLEHNVFKNKVIEYFGVDIDNAKFNDVYLESGLGYTALSNEGFIDTYQVDRGVIDGAGDAFADILKDGLNNDYNIDFINYNKVLFNDDLSAISKVNLDKDKIEDIVVYLNYEKNNLLNNSFIKNIKKVENYNESFKWHLLWYNNRTKQDFIRKKILQDIANKKPDFIFDLAYFLNNNSNKIKDKTDSALIDATLAFLIEVELQHYDDKDLSDNKGYSLLNNFYTQNPNMLERFKSQKFYGYPLIDSYTKKYLLMSEENEISYGKVIDPDGYTNLRKDKNSTSVIVEKIKSGERVEILNASENWWLIKTNSGNRGYVYKTKIKSE</sequence>
<evidence type="ECO:0000313" key="3">
    <source>
        <dbReference type="Proteomes" id="UP001500748"/>
    </source>
</evidence>
<feature type="domain" description="SH3b" evidence="1">
    <location>
        <begin position="324"/>
        <end position="386"/>
    </location>
</feature>
<dbReference type="InterPro" id="IPR003646">
    <property type="entry name" value="SH3-like_bac-type"/>
</dbReference>
<evidence type="ECO:0000259" key="1">
    <source>
        <dbReference type="SMART" id="SM00287"/>
    </source>
</evidence>
<proteinExistence type="predicted"/>